<sequence length="55" mass="6799">MYNELKKAYSKKLQDKSKKQVLFDISNNVNVFFEEEIINNEEFDIRLMLEHWLFQ</sequence>
<dbReference type="EMBL" id="CAJVPY010026321">
    <property type="protein sequence ID" value="CAG8789561.1"/>
    <property type="molecule type" value="Genomic_DNA"/>
</dbReference>
<reference evidence="1" key="1">
    <citation type="submission" date="2021-06" db="EMBL/GenBank/DDBJ databases">
        <authorList>
            <person name="Kallberg Y."/>
            <person name="Tangrot J."/>
            <person name="Rosling A."/>
        </authorList>
    </citation>
    <scope>NUCLEOTIDE SEQUENCE</scope>
    <source>
        <strain evidence="1">MA453B</strain>
    </source>
</reference>
<accession>A0A9N9JNU0</accession>
<gene>
    <name evidence="1" type="ORF">DERYTH_LOCUS21129</name>
</gene>
<proteinExistence type="predicted"/>
<evidence type="ECO:0000313" key="2">
    <source>
        <dbReference type="Proteomes" id="UP000789405"/>
    </source>
</evidence>
<protein>
    <submittedName>
        <fullName evidence="1">26855_t:CDS:1</fullName>
    </submittedName>
</protein>
<comment type="caution">
    <text evidence="1">The sequence shown here is derived from an EMBL/GenBank/DDBJ whole genome shotgun (WGS) entry which is preliminary data.</text>
</comment>
<feature type="non-terminal residue" evidence="1">
    <location>
        <position position="55"/>
    </location>
</feature>
<keyword evidence="2" id="KW-1185">Reference proteome</keyword>
<dbReference type="AlphaFoldDB" id="A0A9N9JNU0"/>
<name>A0A9N9JNU0_9GLOM</name>
<dbReference type="Proteomes" id="UP000789405">
    <property type="component" value="Unassembled WGS sequence"/>
</dbReference>
<organism evidence="1 2">
    <name type="scientific">Dentiscutata erythropus</name>
    <dbReference type="NCBI Taxonomy" id="1348616"/>
    <lineage>
        <taxon>Eukaryota</taxon>
        <taxon>Fungi</taxon>
        <taxon>Fungi incertae sedis</taxon>
        <taxon>Mucoromycota</taxon>
        <taxon>Glomeromycotina</taxon>
        <taxon>Glomeromycetes</taxon>
        <taxon>Diversisporales</taxon>
        <taxon>Gigasporaceae</taxon>
        <taxon>Dentiscutata</taxon>
    </lineage>
</organism>
<evidence type="ECO:0000313" key="1">
    <source>
        <dbReference type="EMBL" id="CAG8789561.1"/>
    </source>
</evidence>